<dbReference type="EMBL" id="LXMD01000028">
    <property type="protein sequence ID" value="OCG72896.1"/>
    <property type="molecule type" value="Genomic_DNA"/>
</dbReference>
<feature type="transmembrane region" description="Helical" evidence="2">
    <location>
        <begin position="30"/>
        <end position="48"/>
    </location>
</feature>
<accession>A0A1B9N8H0</accession>
<keyword evidence="2" id="KW-0472">Membrane</keyword>
<evidence type="ECO:0000259" key="3">
    <source>
        <dbReference type="Pfam" id="PF01882"/>
    </source>
</evidence>
<keyword evidence="2" id="KW-0812">Transmembrane</keyword>
<name>A0A1B9N8H0_9MICO</name>
<dbReference type="Proteomes" id="UP000093355">
    <property type="component" value="Unassembled WGS sequence"/>
</dbReference>
<feature type="domain" description="DUF58" evidence="3">
    <location>
        <begin position="193"/>
        <end position="348"/>
    </location>
</feature>
<dbReference type="AlphaFoldDB" id="A0A1B9N8H0"/>
<dbReference type="STRING" id="904291.A7J15_10045"/>
<protein>
    <recommendedName>
        <fullName evidence="3">DUF58 domain-containing protein</fullName>
    </recommendedName>
</protein>
<evidence type="ECO:0000313" key="5">
    <source>
        <dbReference type="Proteomes" id="UP000093355"/>
    </source>
</evidence>
<gene>
    <name evidence="4" type="ORF">A7J15_10045</name>
</gene>
<keyword evidence="2" id="KW-1133">Transmembrane helix</keyword>
<feature type="region of interest" description="Disordered" evidence="1">
    <location>
        <begin position="171"/>
        <end position="198"/>
    </location>
</feature>
<evidence type="ECO:0000256" key="2">
    <source>
        <dbReference type="SAM" id="Phobius"/>
    </source>
</evidence>
<evidence type="ECO:0000313" key="4">
    <source>
        <dbReference type="EMBL" id="OCG72896.1"/>
    </source>
</evidence>
<dbReference type="PROSITE" id="PS51257">
    <property type="entry name" value="PROKAR_LIPOPROTEIN"/>
    <property type="match status" value="1"/>
</dbReference>
<dbReference type="Pfam" id="PF01882">
    <property type="entry name" value="DUF58"/>
    <property type="match status" value="1"/>
</dbReference>
<dbReference type="PANTHER" id="PTHR34351">
    <property type="entry name" value="SLR1927 PROTEIN-RELATED"/>
    <property type="match status" value="1"/>
</dbReference>
<evidence type="ECO:0000256" key="1">
    <source>
        <dbReference type="SAM" id="MobiDB-lite"/>
    </source>
</evidence>
<dbReference type="InterPro" id="IPR002881">
    <property type="entry name" value="DUF58"/>
</dbReference>
<organism evidence="4 5">
    <name type="scientific">Microbacterium sediminis</name>
    <dbReference type="NCBI Taxonomy" id="904291"/>
    <lineage>
        <taxon>Bacteria</taxon>
        <taxon>Bacillati</taxon>
        <taxon>Actinomycetota</taxon>
        <taxon>Actinomycetes</taxon>
        <taxon>Micrococcales</taxon>
        <taxon>Microbacteriaceae</taxon>
        <taxon>Microbacterium</taxon>
    </lineage>
</organism>
<keyword evidence="5" id="KW-1185">Reference proteome</keyword>
<proteinExistence type="predicted"/>
<comment type="caution">
    <text evidence="4">The sequence shown here is derived from an EMBL/GenBank/DDBJ whole genome shotgun (WGS) entry which is preliminary data.</text>
</comment>
<sequence length="400" mass="42534">MTLRGWGVLAVGIACVPVAANIGVVEPYYVGLALLGLLVAGWLIAQIARPVRSVSRRLSEDSVEVGAEATVDVWIDAAPPRRPPAGRWRDRLPRGLSGDAAGVLRRVRGSQVRLSYAVTGIRRGRHPLGPLELTASDPFGLWRRTVAVGDTTTVLVVPRAQWLAPLPASFGETGDGLSPDERSGQGADNLIPRPYAPGDSMRRIHWRASAHRGTFMVRDEEQESTPAATVLLDLTPLHWPPEARDGDDPGFERAVTACVSAAWRLACDGYAVTVVDHSGRELAELTSAEGTALEALERAFATVAPDRGDLARDAAPFAAPASPGPLVVVCGTLDDRLAEALDPLARRSSLPVLLTPAPLREALDRAREAGWAASPLGDDVAESWETALHHATAGAEHGDR</sequence>
<reference evidence="4 5" key="1">
    <citation type="submission" date="2016-05" db="EMBL/GenBank/DDBJ databases">
        <authorList>
            <person name="Lavstsen T."/>
            <person name="Jespersen J.S."/>
        </authorList>
    </citation>
    <scope>NUCLEOTIDE SEQUENCE [LARGE SCALE GENOMIC DNA]</scope>
    <source>
        <strain evidence="4 5">YLB-01</strain>
    </source>
</reference>
<dbReference type="PANTHER" id="PTHR34351:SF1">
    <property type="entry name" value="SLR1927 PROTEIN"/>
    <property type="match status" value="1"/>
</dbReference>